<dbReference type="GeneID" id="92517144"/>
<reference evidence="2" key="2">
    <citation type="journal article" date="2021" name="Sci. Data">
        <title>Chromosome-scale genome sequencing, assembly and annotation of six genomes from subfamily Leishmaniinae.</title>
        <authorList>
            <person name="Almutairi H."/>
            <person name="Urbaniak M.D."/>
            <person name="Bates M.D."/>
            <person name="Jariyapan N."/>
            <person name="Kwakye-Nuako G."/>
            <person name="Thomaz Soccol V."/>
            <person name="Al-Salem W.S."/>
            <person name="Dillon R.J."/>
            <person name="Bates P.A."/>
            <person name="Gatherer D."/>
        </authorList>
    </citation>
    <scope>NUCLEOTIDE SEQUENCE [LARGE SCALE GENOMIC DNA]</scope>
</reference>
<dbReference type="KEGG" id="lmat:92517144"/>
<keyword evidence="2" id="KW-1185">Reference proteome</keyword>
<sequence length="443" mass="44806">MPPPLSSPGRASTSCAAAGVATANVVTTGSSSISRSGCYLLVWVEGGEMPVYACTAPLPFRGTSRPFHSAATAGFAAVPAVNVVALRRFFAAVALLSSPPPTAEARAGSHRAAVPCGYSSALGTSVLHAALPQGLVSAFGASLPYYCVAVLAPDTAAAVDKELVAWLVSSAVAALRPESWATQPLSTGQAHSAVLLAPPADAPDLCSQLGEYGAAEVSRAHADAAAMESYGVREVLTDSAAQSSLAAVLEEFGSCRDSPVATAISTLLRSCWAPFVMPPPAAAAPVRISLAGYFILPYPPCSHASGEARRVEAATEGCAVVSPVLTLHACSADCREALRLLAAFCSGRASDLEQAHCTATAPLAVLPLGDSSGGGSAAALIAASAGCVHPHAVLYQVVLAHCERPLCGAAAGRAAAYVHYLSTSEVAAWGTPWHPDALLSVWA</sequence>
<dbReference type="AlphaFoldDB" id="A0A836H2S4"/>
<gene>
    <name evidence="1" type="ORF">LSCM1_07251</name>
</gene>
<reference evidence="2" key="1">
    <citation type="journal article" date="2021" name="Microbiol. Resour. Announc.">
        <title>LGAAP: Leishmaniinae Genome Assembly and Annotation Pipeline.</title>
        <authorList>
            <person name="Almutairi H."/>
            <person name="Urbaniak M.D."/>
            <person name="Bates M.D."/>
            <person name="Jariyapan N."/>
            <person name="Kwakye-Nuako G."/>
            <person name="Thomaz-Soccol V."/>
            <person name="Al-Salem W.S."/>
            <person name="Dillon R.J."/>
            <person name="Bates P.A."/>
            <person name="Gatherer D."/>
        </authorList>
    </citation>
    <scope>NUCLEOTIDE SEQUENCE [LARGE SCALE GENOMIC DNA]</scope>
</reference>
<dbReference type="EMBL" id="JAFEUZ010000008">
    <property type="protein sequence ID" value="KAG5485836.1"/>
    <property type="molecule type" value="Genomic_DNA"/>
</dbReference>
<dbReference type="OrthoDB" id="267217at2759"/>
<organism evidence="1 2">
    <name type="scientific">Leishmania martiniquensis</name>
    <dbReference type="NCBI Taxonomy" id="1580590"/>
    <lineage>
        <taxon>Eukaryota</taxon>
        <taxon>Discoba</taxon>
        <taxon>Euglenozoa</taxon>
        <taxon>Kinetoplastea</taxon>
        <taxon>Metakinetoplastina</taxon>
        <taxon>Trypanosomatida</taxon>
        <taxon>Trypanosomatidae</taxon>
        <taxon>Leishmaniinae</taxon>
        <taxon>Leishmania</taxon>
    </lineage>
</organism>
<dbReference type="Proteomes" id="UP000673552">
    <property type="component" value="Unassembled WGS sequence"/>
</dbReference>
<evidence type="ECO:0000313" key="1">
    <source>
        <dbReference type="EMBL" id="KAG5485836.1"/>
    </source>
</evidence>
<protein>
    <submittedName>
        <fullName evidence="1">Uncharacterized protein</fullName>
    </submittedName>
</protein>
<proteinExistence type="predicted"/>
<name>A0A836H2S4_9TRYP</name>
<comment type="caution">
    <text evidence="1">The sequence shown here is derived from an EMBL/GenBank/DDBJ whole genome shotgun (WGS) entry which is preliminary data.</text>
</comment>
<dbReference type="RefSeq" id="XP_067180989.1">
    <property type="nucleotide sequence ID" value="XM_067324632.1"/>
</dbReference>
<accession>A0A836H2S4</accession>
<evidence type="ECO:0000313" key="2">
    <source>
        <dbReference type="Proteomes" id="UP000673552"/>
    </source>
</evidence>